<dbReference type="PANTHER" id="PTHR48011">
    <property type="entry name" value="CCR4-NOT TRANSCRIPTIONAL COMPLEX SUBUNIT CAF120-RELATED"/>
    <property type="match status" value="1"/>
</dbReference>
<evidence type="ECO:0000259" key="2">
    <source>
        <dbReference type="PROSITE" id="PS50011"/>
    </source>
</evidence>
<feature type="compositionally biased region" description="Low complexity" evidence="1">
    <location>
        <begin position="164"/>
        <end position="189"/>
    </location>
</feature>
<keyword evidence="4" id="KW-1185">Reference proteome</keyword>
<dbReference type="Gene3D" id="1.10.510.10">
    <property type="entry name" value="Transferase(Phosphotransferase) domain 1"/>
    <property type="match status" value="1"/>
</dbReference>
<dbReference type="InterPro" id="IPR011009">
    <property type="entry name" value="Kinase-like_dom_sf"/>
</dbReference>
<proteinExistence type="predicted"/>
<feature type="region of interest" description="Disordered" evidence="1">
    <location>
        <begin position="1"/>
        <end position="70"/>
    </location>
</feature>
<evidence type="ECO:0000256" key="1">
    <source>
        <dbReference type="SAM" id="MobiDB-lite"/>
    </source>
</evidence>
<dbReference type="InterPro" id="IPR052751">
    <property type="entry name" value="Plant_MAPKKK"/>
</dbReference>
<dbReference type="EMBL" id="CAJHNH020000646">
    <property type="protein sequence ID" value="CAG5119044.1"/>
    <property type="molecule type" value="Genomic_DNA"/>
</dbReference>
<dbReference type="PROSITE" id="PS50011">
    <property type="entry name" value="PROTEIN_KINASE_DOM"/>
    <property type="match status" value="1"/>
</dbReference>
<name>A0A8S3YPJ9_9EUPU</name>
<sequence length="956" mass="105571">MDDCKHPDIVRSNSSSDEKSLEIQLSNHTAAFKPEVPDAGRSSVSSFSSTGCSKKNSSSTQEPDTKARRSNVGLVNSLGNDLLQPKASVAREGSRASCFYKQDSVFAQESTNVPDGPLHNRPWQHVFSSRQIPSPVIETSLTSKENDPNHIPRCSEKGQEARSRFSSSGYGTGSGESSQGTSASKTSVHSSHDTSVHLSQESSPVDTLLQRAVGNSNVARDEPKNAEVSKAASPNTAVSNSGVSLHIENPDSLKPAFLCTGYSSKGAADESLSSKRVLTTHGVKHSFSVGINGPGVTSELQTAEYKLQNISVNINPQKIERQSSSVGGQNLRQPQMNPAIQNLTSSQAGAVSPSMKHSLSSTLLQNTGQTQESLDQQRQSQININDGIIQSPQTGATCIYPMGLRQQEALVSNGKLNASYDCQNQARLLSIQHHPPSSGSLGCTTAPMSSSSSSGSYLVPLSVENKWAAEPSHASLAKCLLLQSGSVASESSEESRYNLESLLKSGNQLIHKNVHSSDAGHFPVFHQQLPESLNRSVLAEMLSNASSTNDELPGRDLYLWEKLQRSVRCNEINCSVPECAQIKAIITALENERCNVSSLTSSFKNLLLTMFNHMAYVCDHPKCPFLWCGERIDNLDLTPDECLLIMKQRMENFAEHCRLLRSPVKYMKLKTSFPYNSMPEEDLHWIRLCMMGTSRRTLLVKPLQFNSSDPLSDSEYWVIKKVYLTDEGDNWSVYSRLREVKHRSVVSMLWAAAFEDHLLVCSVYEGFSLNDYLPSLPSSQSRFIPVFCIMQQLISAARHISSLGIVYLNWTSENILVTYHSETYFLVKLSNFSCSVLLERPDGRRPSYDGGYLRLALPWHVVTPELKNDFKVEYVSDVWGIGCLLHELATGYSVWHEHRHQDFVASLVGTQPQVPRTCPELSEMFTACWQLDPSKRVPMNDLEIMLIQAFSHHLGS</sequence>
<comment type="caution">
    <text evidence="3">The sequence shown here is derived from an EMBL/GenBank/DDBJ whole genome shotgun (WGS) entry which is preliminary data.</text>
</comment>
<evidence type="ECO:0000313" key="3">
    <source>
        <dbReference type="EMBL" id="CAG5119044.1"/>
    </source>
</evidence>
<dbReference type="GO" id="GO:0005524">
    <property type="term" value="F:ATP binding"/>
    <property type="evidence" value="ECO:0007669"/>
    <property type="project" value="InterPro"/>
</dbReference>
<dbReference type="InterPro" id="IPR001245">
    <property type="entry name" value="Ser-Thr/Tyr_kinase_cat_dom"/>
</dbReference>
<feature type="compositionally biased region" description="Polar residues" evidence="1">
    <location>
        <begin position="232"/>
        <end position="243"/>
    </location>
</feature>
<feature type="compositionally biased region" description="Basic and acidic residues" evidence="1">
    <location>
        <begin position="144"/>
        <end position="163"/>
    </location>
</feature>
<feature type="domain" description="Protein kinase" evidence="2">
    <location>
        <begin position="685"/>
        <end position="946"/>
    </location>
</feature>
<feature type="region of interest" description="Disordered" evidence="1">
    <location>
        <begin position="140"/>
        <end position="243"/>
    </location>
</feature>
<evidence type="ECO:0000313" key="4">
    <source>
        <dbReference type="Proteomes" id="UP000678393"/>
    </source>
</evidence>
<organism evidence="3 4">
    <name type="scientific">Candidula unifasciata</name>
    <dbReference type="NCBI Taxonomy" id="100452"/>
    <lineage>
        <taxon>Eukaryota</taxon>
        <taxon>Metazoa</taxon>
        <taxon>Spiralia</taxon>
        <taxon>Lophotrochozoa</taxon>
        <taxon>Mollusca</taxon>
        <taxon>Gastropoda</taxon>
        <taxon>Heterobranchia</taxon>
        <taxon>Euthyneura</taxon>
        <taxon>Panpulmonata</taxon>
        <taxon>Eupulmonata</taxon>
        <taxon>Stylommatophora</taxon>
        <taxon>Helicina</taxon>
        <taxon>Helicoidea</taxon>
        <taxon>Geomitridae</taxon>
        <taxon>Candidula</taxon>
    </lineage>
</organism>
<dbReference type="OrthoDB" id="4062651at2759"/>
<dbReference type="AlphaFoldDB" id="A0A8S3YPJ9"/>
<dbReference type="GO" id="GO:0007165">
    <property type="term" value="P:signal transduction"/>
    <property type="evidence" value="ECO:0007669"/>
    <property type="project" value="TreeGrafter"/>
</dbReference>
<protein>
    <recommendedName>
        <fullName evidence="2">Protein kinase domain-containing protein</fullName>
    </recommendedName>
</protein>
<dbReference type="SMART" id="SM00220">
    <property type="entry name" value="S_TKc"/>
    <property type="match status" value="1"/>
</dbReference>
<gene>
    <name evidence="3" type="ORF">CUNI_LOCUS4602</name>
</gene>
<dbReference type="SUPFAM" id="SSF56112">
    <property type="entry name" value="Protein kinase-like (PK-like)"/>
    <property type="match status" value="1"/>
</dbReference>
<dbReference type="PANTHER" id="PTHR48011:SF84">
    <property type="entry name" value="KINASE, PUTATIVE-RELATED"/>
    <property type="match status" value="1"/>
</dbReference>
<dbReference type="Pfam" id="PF07714">
    <property type="entry name" value="PK_Tyr_Ser-Thr"/>
    <property type="match status" value="1"/>
</dbReference>
<dbReference type="GO" id="GO:0004672">
    <property type="term" value="F:protein kinase activity"/>
    <property type="evidence" value="ECO:0007669"/>
    <property type="project" value="InterPro"/>
</dbReference>
<dbReference type="Proteomes" id="UP000678393">
    <property type="component" value="Unassembled WGS sequence"/>
</dbReference>
<reference evidence="3" key="1">
    <citation type="submission" date="2021-04" db="EMBL/GenBank/DDBJ databases">
        <authorList>
            <consortium name="Molecular Ecology Group"/>
        </authorList>
    </citation>
    <scope>NUCLEOTIDE SEQUENCE</scope>
</reference>
<accession>A0A8S3YPJ9</accession>
<feature type="compositionally biased region" description="Low complexity" evidence="1">
    <location>
        <begin position="42"/>
        <end position="59"/>
    </location>
</feature>
<dbReference type="InterPro" id="IPR000719">
    <property type="entry name" value="Prot_kinase_dom"/>
</dbReference>